<sequence>MIKNPEFGVSCVIADFLQGNLADIRRIEVIVMGVLMAVVYMVIWAIIKLRKNHNLSSQQKVIKSLTVIMIMVTEHRAAFKKQLKCLSWIPCFRKIVNNHSKANIATINQQIRLRNSVTVTLKTSNL</sequence>
<keyword evidence="1" id="KW-1133">Transmembrane helix</keyword>
<organism evidence="2 3">
    <name type="scientific">Acrobeloides nanus</name>
    <dbReference type="NCBI Taxonomy" id="290746"/>
    <lineage>
        <taxon>Eukaryota</taxon>
        <taxon>Metazoa</taxon>
        <taxon>Ecdysozoa</taxon>
        <taxon>Nematoda</taxon>
        <taxon>Chromadorea</taxon>
        <taxon>Rhabditida</taxon>
        <taxon>Tylenchina</taxon>
        <taxon>Cephalobomorpha</taxon>
        <taxon>Cephaloboidea</taxon>
        <taxon>Cephalobidae</taxon>
        <taxon>Acrobeloides</taxon>
    </lineage>
</organism>
<dbReference type="Pfam" id="PF10320">
    <property type="entry name" value="7TM_GPCR_Srsx"/>
    <property type="match status" value="1"/>
</dbReference>
<keyword evidence="1" id="KW-0812">Transmembrane</keyword>
<keyword evidence="1" id="KW-0472">Membrane</keyword>
<accession>A0A914CPV1</accession>
<dbReference type="AlphaFoldDB" id="A0A914CPV1"/>
<protein>
    <submittedName>
        <fullName evidence="3">Uncharacterized protein</fullName>
    </submittedName>
</protein>
<reference evidence="3" key="1">
    <citation type="submission" date="2022-11" db="UniProtKB">
        <authorList>
            <consortium name="WormBaseParasite"/>
        </authorList>
    </citation>
    <scope>IDENTIFICATION</scope>
</reference>
<dbReference type="Proteomes" id="UP000887540">
    <property type="component" value="Unplaced"/>
</dbReference>
<feature type="transmembrane region" description="Helical" evidence="1">
    <location>
        <begin position="29"/>
        <end position="47"/>
    </location>
</feature>
<name>A0A914CPV1_9BILA</name>
<evidence type="ECO:0000256" key="1">
    <source>
        <dbReference type="SAM" id="Phobius"/>
    </source>
</evidence>
<dbReference type="InterPro" id="IPR019424">
    <property type="entry name" value="7TM_GPCR_Srsx"/>
</dbReference>
<evidence type="ECO:0000313" key="3">
    <source>
        <dbReference type="WBParaSite" id="ACRNAN_scaffold13135.g26867.t1"/>
    </source>
</evidence>
<keyword evidence="2" id="KW-1185">Reference proteome</keyword>
<dbReference type="WBParaSite" id="ACRNAN_scaffold13135.g26867.t1">
    <property type="protein sequence ID" value="ACRNAN_scaffold13135.g26867.t1"/>
    <property type="gene ID" value="ACRNAN_scaffold13135.g26867"/>
</dbReference>
<evidence type="ECO:0000313" key="2">
    <source>
        <dbReference type="Proteomes" id="UP000887540"/>
    </source>
</evidence>
<proteinExistence type="predicted"/>